<dbReference type="Proteomes" id="UP000219439">
    <property type="component" value="Unassembled WGS sequence"/>
</dbReference>
<dbReference type="Gene3D" id="3.20.20.140">
    <property type="entry name" value="Metal-dependent hydrolases"/>
    <property type="match status" value="1"/>
</dbReference>
<dbReference type="SUPFAM" id="SSF51556">
    <property type="entry name" value="Metallo-dependent hydrolases"/>
    <property type="match status" value="1"/>
</dbReference>
<dbReference type="InterPro" id="IPR000180">
    <property type="entry name" value="Dipep_AS"/>
</dbReference>
<dbReference type="InterPro" id="IPR032466">
    <property type="entry name" value="Metal_Hydrolase"/>
</dbReference>
<dbReference type="CDD" id="cd01301">
    <property type="entry name" value="rDP_like"/>
    <property type="match status" value="1"/>
</dbReference>
<dbReference type="InterPro" id="IPR008257">
    <property type="entry name" value="Pept_M19"/>
</dbReference>
<dbReference type="OrthoDB" id="9804920at2"/>
<dbReference type="GO" id="GO:0006508">
    <property type="term" value="P:proteolysis"/>
    <property type="evidence" value="ECO:0007669"/>
    <property type="project" value="InterPro"/>
</dbReference>
<name>A0A285NDE5_9HYPH</name>
<dbReference type="PROSITE" id="PS51365">
    <property type="entry name" value="RENAL_DIPEPTIDASE_2"/>
    <property type="match status" value="1"/>
</dbReference>
<dbReference type="PROSITE" id="PS00869">
    <property type="entry name" value="RENAL_DIPEPTIDASE_1"/>
    <property type="match status" value="1"/>
</dbReference>
<accession>A0A285NDE5</accession>
<dbReference type="EMBL" id="OBEL01000001">
    <property type="protein sequence ID" value="SNZ07318.1"/>
    <property type="molecule type" value="Genomic_DNA"/>
</dbReference>
<dbReference type="Pfam" id="PF01244">
    <property type="entry name" value="Peptidase_M19"/>
    <property type="match status" value="1"/>
</dbReference>
<keyword evidence="2" id="KW-1185">Reference proteome</keyword>
<dbReference type="AlphaFoldDB" id="A0A285NDE5"/>
<dbReference type="PANTHER" id="PTHR10443">
    <property type="entry name" value="MICROSOMAL DIPEPTIDASE"/>
    <property type="match status" value="1"/>
</dbReference>
<proteinExistence type="predicted"/>
<gene>
    <name evidence="1" type="ORF">SAMN06265368_0836</name>
</gene>
<dbReference type="PANTHER" id="PTHR10443:SF12">
    <property type="entry name" value="DIPEPTIDASE"/>
    <property type="match status" value="1"/>
</dbReference>
<evidence type="ECO:0000313" key="2">
    <source>
        <dbReference type="Proteomes" id="UP000219439"/>
    </source>
</evidence>
<sequence length="348" mass="37742">MNTPAIPVFDGHNDTLLRLEMARAAGKPISFMNGDDSLHIDLPKAKQGLLAGGLFAMFVPPKQEPGQTLKFEDMQRPIDQAHALKETLAMVSCAYRLERESEGAVRICRSSSELDMALQDNVVALMLHIEGAEAIDANFDALEVLYAAGLRSIGPVWSRNNIFAHGVPFDFPGSPDQGPGLTDLGREFVRRCNKMHILIDMSHLNEAGFWDIAKLSTDPLVATHSNVHALSPSPRNLKDRQLDAIAESQGVVGLNYAVGFLRDDGQKYETDTPISLMLAHLDHLLTKLGEEGVALGSDFDGATVPAGIGSAAGNPILIQAMLDHGYGEALVKKIAYQNWLSLLKRTGI</sequence>
<dbReference type="RefSeq" id="WP_097152117.1">
    <property type="nucleotide sequence ID" value="NZ_OBEL01000001.1"/>
</dbReference>
<protein>
    <submittedName>
        <fullName evidence="1">Membrane dipeptidase</fullName>
    </submittedName>
</protein>
<reference evidence="1 2" key="1">
    <citation type="submission" date="2017-09" db="EMBL/GenBank/DDBJ databases">
        <authorList>
            <person name="Ehlers B."/>
            <person name="Leendertz F.H."/>
        </authorList>
    </citation>
    <scope>NUCLEOTIDE SEQUENCE [LARGE SCALE GENOMIC DNA]</scope>
    <source>
        <strain evidence="1 2">DSM 18289</strain>
    </source>
</reference>
<dbReference type="GO" id="GO:0070573">
    <property type="term" value="F:metallodipeptidase activity"/>
    <property type="evidence" value="ECO:0007669"/>
    <property type="project" value="InterPro"/>
</dbReference>
<organism evidence="1 2">
    <name type="scientific">Cohaesibacter gelatinilyticus</name>
    <dbReference type="NCBI Taxonomy" id="372072"/>
    <lineage>
        <taxon>Bacteria</taxon>
        <taxon>Pseudomonadati</taxon>
        <taxon>Pseudomonadota</taxon>
        <taxon>Alphaproteobacteria</taxon>
        <taxon>Hyphomicrobiales</taxon>
        <taxon>Cohaesibacteraceae</taxon>
    </lineage>
</organism>
<evidence type="ECO:0000313" key="1">
    <source>
        <dbReference type="EMBL" id="SNZ07318.1"/>
    </source>
</evidence>